<dbReference type="InterPro" id="IPR054480">
    <property type="entry name" value="AHAS_small-like_ACT"/>
</dbReference>
<dbReference type="InterPro" id="IPR002912">
    <property type="entry name" value="ACT_dom"/>
</dbReference>
<dbReference type="STRING" id="525904.Tter_0187"/>
<evidence type="ECO:0000256" key="5">
    <source>
        <dbReference type="ARBA" id="ARBA00022605"/>
    </source>
</evidence>
<dbReference type="KEGG" id="ttr:Tter_0187"/>
<comment type="similarity">
    <text evidence="3 8">Belongs to the acetolactate synthase small subunit family.</text>
</comment>
<dbReference type="InterPro" id="IPR039557">
    <property type="entry name" value="AHAS_ACT"/>
</dbReference>
<evidence type="ECO:0000256" key="7">
    <source>
        <dbReference type="ARBA" id="ARBA00048670"/>
    </source>
</evidence>
<dbReference type="GO" id="GO:0009099">
    <property type="term" value="P:L-valine biosynthetic process"/>
    <property type="evidence" value="ECO:0007669"/>
    <property type="project" value="UniProtKB-UniRule"/>
</dbReference>
<dbReference type="GO" id="GO:0003984">
    <property type="term" value="F:acetolactate synthase activity"/>
    <property type="evidence" value="ECO:0007669"/>
    <property type="project" value="UniProtKB-UniRule"/>
</dbReference>
<keyword evidence="5 8" id="KW-0028">Amino-acid biosynthesis</keyword>
<comment type="subunit">
    <text evidence="4 8">Dimer of large and small chains.</text>
</comment>
<evidence type="ECO:0000256" key="4">
    <source>
        <dbReference type="ARBA" id="ARBA00011744"/>
    </source>
</evidence>
<comment type="catalytic activity">
    <reaction evidence="7 8">
        <text>2 pyruvate + H(+) = (2S)-2-acetolactate + CO2</text>
        <dbReference type="Rhea" id="RHEA:25249"/>
        <dbReference type="ChEBI" id="CHEBI:15361"/>
        <dbReference type="ChEBI" id="CHEBI:15378"/>
        <dbReference type="ChEBI" id="CHEBI:16526"/>
        <dbReference type="ChEBI" id="CHEBI:58476"/>
        <dbReference type="EC" id="2.2.1.6"/>
    </reaction>
</comment>
<dbReference type="EMBL" id="CP001825">
    <property type="protein sequence ID" value="ACZ41109.1"/>
    <property type="molecule type" value="Genomic_DNA"/>
</dbReference>
<dbReference type="InterPro" id="IPR019455">
    <property type="entry name" value="Acetolactate_synth_ssu_C"/>
</dbReference>
<reference evidence="11" key="1">
    <citation type="journal article" date="2010" name="Stand. Genomic Sci.">
        <title>Complete genome sequence of 'Thermobaculum terrenum' type strain (YNP1).</title>
        <authorList>
            <person name="Kiss H."/>
            <person name="Cleland D."/>
            <person name="Lapidus A."/>
            <person name="Lucas S."/>
            <person name="Glavina Del Rio T."/>
            <person name="Nolan M."/>
            <person name="Tice H."/>
            <person name="Han C."/>
            <person name="Goodwin L."/>
            <person name="Pitluck S."/>
            <person name="Liolios K."/>
            <person name="Ivanova N."/>
            <person name="Mavromatis K."/>
            <person name="Ovchinnikova G."/>
            <person name="Pati A."/>
            <person name="Chen A."/>
            <person name="Palaniappan K."/>
            <person name="Land M."/>
            <person name="Hauser L."/>
            <person name="Chang Y."/>
            <person name="Jeffries C."/>
            <person name="Lu M."/>
            <person name="Brettin T."/>
            <person name="Detter J."/>
            <person name="Goker M."/>
            <person name="Tindall B."/>
            <person name="Beck B."/>
            <person name="McDermott T."/>
            <person name="Woyke T."/>
            <person name="Bristow J."/>
            <person name="Eisen J."/>
            <person name="Markowitz V."/>
            <person name="Hugenholtz P."/>
            <person name="Kyrpides N."/>
            <person name="Klenk H."/>
            <person name="Cheng J."/>
        </authorList>
    </citation>
    <scope>NUCLEOTIDE SEQUENCE [LARGE SCALE GENOMIC DNA]</scope>
    <source>
        <strain evidence="11">ATCC BAA-798 / YNP1</strain>
    </source>
</reference>
<dbReference type="UniPathway" id="UPA00049">
    <property type="reaction ID" value="UER00059"/>
</dbReference>
<dbReference type="RefSeq" id="WP_012874144.1">
    <property type="nucleotide sequence ID" value="NC_013525.1"/>
</dbReference>
<evidence type="ECO:0000256" key="1">
    <source>
        <dbReference type="ARBA" id="ARBA00004974"/>
    </source>
</evidence>
<dbReference type="SUPFAM" id="SSF55021">
    <property type="entry name" value="ACT-like"/>
    <property type="match status" value="2"/>
</dbReference>
<dbReference type="PANTHER" id="PTHR30239:SF0">
    <property type="entry name" value="ACETOLACTATE SYNTHASE SMALL SUBUNIT 1, CHLOROPLASTIC"/>
    <property type="match status" value="1"/>
</dbReference>
<proteinExistence type="inferred from homology"/>
<evidence type="ECO:0000313" key="10">
    <source>
        <dbReference type="EMBL" id="ACZ41109.1"/>
    </source>
</evidence>
<accession>D1CDV3</accession>
<dbReference type="CDD" id="cd04878">
    <property type="entry name" value="ACT_AHAS"/>
    <property type="match status" value="1"/>
</dbReference>
<comment type="pathway">
    <text evidence="1 8">Amino-acid biosynthesis; L-isoleucine biosynthesis; L-isoleucine from 2-oxobutanoate: step 1/4.</text>
</comment>
<dbReference type="PANTHER" id="PTHR30239">
    <property type="entry name" value="ACETOLACTATE SYNTHASE SMALL SUBUNIT"/>
    <property type="match status" value="1"/>
</dbReference>
<dbReference type="Pfam" id="PF22629">
    <property type="entry name" value="ACT_AHAS_ss"/>
    <property type="match status" value="1"/>
</dbReference>
<comment type="pathway">
    <text evidence="2 8">Amino-acid biosynthesis; L-valine biosynthesis; L-valine from pyruvate: step 1/4.</text>
</comment>
<dbReference type="EC" id="2.2.1.6" evidence="8"/>
<evidence type="ECO:0000256" key="8">
    <source>
        <dbReference type="RuleBase" id="RU368092"/>
    </source>
</evidence>
<dbReference type="FunFam" id="3.30.70.1150:FF:000001">
    <property type="entry name" value="Acetolactate synthase small subunit"/>
    <property type="match status" value="1"/>
</dbReference>
<dbReference type="GO" id="GO:1990610">
    <property type="term" value="F:acetolactate synthase regulator activity"/>
    <property type="evidence" value="ECO:0007669"/>
    <property type="project" value="UniProtKB-UniRule"/>
</dbReference>
<keyword evidence="11" id="KW-1185">Reference proteome</keyword>
<dbReference type="InterPro" id="IPR045865">
    <property type="entry name" value="ACT-like_dom_sf"/>
</dbReference>
<evidence type="ECO:0000256" key="6">
    <source>
        <dbReference type="ARBA" id="ARBA00023304"/>
    </source>
</evidence>
<dbReference type="FunFam" id="3.30.70.260:FF:000001">
    <property type="entry name" value="Acetolactate synthase, small subunit"/>
    <property type="match status" value="1"/>
</dbReference>
<dbReference type="InterPro" id="IPR027271">
    <property type="entry name" value="Acetolactate_synth/TF_NikR_C"/>
</dbReference>
<dbReference type="NCBIfam" id="NF008864">
    <property type="entry name" value="PRK11895.1"/>
    <property type="match status" value="1"/>
</dbReference>
<comment type="function">
    <text evidence="8">Catalyzes the conversion of 2 pyruvate molecules into acetolactate in the first common step of the biosynthetic pathway of the branched-amino acids such as leucine, isoleucine, and valine.</text>
</comment>
<dbReference type="PROSITE" id="PS51671">
    <property type="entry name" value="ACT"/>
    <property type="match status" value="1"/>
</dbReference>
<dbReference type="Gene3D" id="3.30.70.1150">
    <property type="entry name" value="ACT-like. Chain A, domain 2"/>
    <property type="match status" value="1"/>
</dbReference>
<dbReference type="GO" id="GO:0005829">
    <property type="term" value="C:cytosol"/>
    <property type="evidence" value="ECO:0007669"/>
    <property type="project" value="TreeGrafter"/>
</dbReference>
<feature type="domain" description="ACT" evidence="9">
    <location>
        <begin position="7"/>
        <end position="81"/>
    </location>
</feature>
<dbReference type="UniPathway" id="UPA00047">
    <property type="reaction ID" value="UER00055"/>
</dbReference>
<dbReference type="Gene3D" id="3.30.70.260">
    <property type="match status" value="1"/>
</dbReference>
<dbReference type="AlphaFoldDB" id="D1CDV3"/>
<dbReference type="OrthoDB" id="9787365at2"/>
<evidence type="ECO:0000256" key="3">
    <source>
        <dbReference type="ARBA" id="ARBA00006341"/>
    </source>
</evidence>
<dbReference type="HOGENOM" id="CLU_055003_1_3_0"/>
<keyword evidence="6 8" id="KW-0100">Branched-chain amino acid biosynthesis</keyword>
<keyword evidence="8" id="KW-0808">Transferase</keyword>
<name>D1CDV3_THET1</name>
<evidence type="ECO:0000313" key="11">
    <source>
        <dbReference type="Proteomes" id="UP000000323"/>
    </source>
</evidence>
<organism evidence="10 11">
    <name type="scientific">Thermobaculum terrenum (strain ATCC BAA-798 / CCMEE 7001 / YNP1)</name>
    <dbReference type="NCBI Taxonomy" id="525904"/>
    <lineage>
        <taxon>Bacteria</taxon>
        <taxon>Bacillati</taxon>
        <taxon>Chloroflexota</taxon>
        <taxon>Chloroflexia</taxon>
        <taxon>Candidatus Thermobaculales</taxon>
        <taxon>Candidatus Thermobaculaceae</taxon>
        <taxon>Thermobaculum</taxon>
    </lineage>
</organism>
<dbReference type="GO" id="GO:0009097">
    <property type="term" value="P:isoleucine biosynthetic process"/>
    <property type="evidence" value="ECO:0007669"/>
    <property type="project" value="UniProtKB-UniRule"/>
</dbReference>
<dbReference type="eggNOG" id="COG0440">
    <property type="taxonomic scope" value="Bacteria"/>
</dbReference>
<evidence type="ECO:0000256" key="2">
    <source>
        <dbReference type="ARBA" id="ARBA00005025"/>
    </source>
</evidence>
<sequence length="174" mass="18879">MSTQGRTLVALVQDHPGVLTRISGLFRRRNFNIESLAVGHSEKPGVSRMTIVVNGDASEVDQVVKQLSKLIEVIEVKDISEGAPLLRELALIRVAVDGTKRTEVTELAKLFGAKVIDISHHSITLEMTGSESKVDSLVRLLEPFGITEMVRTGRVAMARDMADTSSAERSAISA</sequence>
<protein>
    <recommendedName>
        <fullName evidence="8">Acetolactate synthase small subunit</fullName>
        <shortName evidence="8">AHAS</shortName>
        <shortName evidence="8">ALS</shortName>
        <ecNumber evidence="8">2.2.1.6</ecNumber>
    </recommendedName>
    <alternativeName>
        <fullName evidence="8">Acetohydroxy-acid synthase small subunit</fullName>
    </alternativeName>
</protein>
<dbReference type="InterPro" id="IPR004789">
    <property type="entry name" value="Acetalactate_synth_ssu"/>
</dbReference>
<dbReference type="NCBIfam" id="TIGR00119">
    <property type="entry name" value="acolac_sm"/>
    <property type="match status" value="1"/>
</dbReference>
<dbReference type="Proteomes" id="UP000000323">
    <property type="component" value="Chromosome 1"/>
</dbReference>
<gene>
    <name evidence="10" type="ordered locus">Tter_0187</name>
</gene>
<evidence type="ECO:0000259" key="9">
    <source>
        <dbReference type="PROSITE" id="PS51671"/>
    </source>
</evidence>
<dbReference type="Pfam" id="PF10369">
    <property type="entry name" value="ALS_ss_C"/>
    <property type="match status" value="1"/>
</dbReference>